<evidence type="ECO:0000256" key="1">
    <source>
        <dbReference type="SAM" id="MobiDB-lite"/>
    </source>
</evidence>
<accession>A0A813N6P6</accession>
<gene>
    <name evidence="2" type="ORF">OXX778_LOCUS3014</name>
</gene>
<protein>
    <submittedName>
        <fullName evidence="2">Uncharacterized protein</fullName>
    </submittedName>
</protein>
<sequence>MYYPGNYMNVPYMNPQINQHYPYQDYYFDRYYQYDPYLFNENYQNFQYDKKLFYSETLNRGYKGKKTKNELCYNCNNGTLPRKKYNENIIQKHPYFTETTEVIYTDFSKYLTCTMPKKKTKENSAKYKSQTLKIKTVRSNSNFGKIEKSRSKSKDTSEKTNEKIIRERVSRIEKFEIIQKPIEKGEQEIKEEKNEELNPQVSDLKPPPPPPPPPLDLNLFKSNPISLGKKNKFKTNLTDETASKSFDAVVNELKIKLNKIRPPEETMENIENNLNQKINRITISEKSKLEEIIENNFEKIEYKEVDSGIQSRDAISKKVDICSNSSISSSSSQASKNSLNRLKNTSKSNFGMIGIFNKKKQDSILSSNSEHTTSSPNLDMNEINHRHSTLSSSNLKNNSGLIQHLENLNDSELTDDFNLRKALIESDKICQDLSSTSFNKKTNQILKKIQKRNTISSLKTNDDLHVFDESRFRNQISKSKSSLMNSCKKNLDKQEPQSCFETYDLIKIESLVDLSKKNNTIAAFSTRNLFQLEKFDLNEIKNEFKARDSKELTLKKSNKIPYSSSTLKSKSEIKIDKRENLNRDYLFRPIPKNLLKKSKVNFDDETKEELSHLEDIDEEFSDKKIPIPSKYSSFTDLTKNKQFQNVPNKNFNSLKRSLVEKDSSLYYNLLNKAVEYGIKLPDGLDELKSNYDVVNQDVDYESFNSNSYDILTKHDYEAMKECLEINDKDIEYENFNYFSNDNNTEQKEQLEKYMQTITNIYKEMRK</sequence>
<feature type="compositionally biased region" description="Basic and acidic residues" evidence="1">
    <location>
        <begin position="145"/>
        <end position="162"/>
    </location>
</feature>
<reference evidence="2" key="1">
    <citation type="submission" date="2021-02" db="EMBL/GenBank/DDBJ databases">
        <authorList>
            <person name="Nowell W R."/>
        </authorList>
    </citation>
    <scope>NUCLEOTIDE SEQUENCE</scope>
    <source>
        <strain evidence="2">Ploen Becks lab</strain>
    </source>
</reference>
<dbReference type="SUPFAM" id="SSF101447">
    <property type="entry name" value="Formin homology 2 domain (FH2 domain)"/>
    <property type="match status" value="1"/>
</dbReference>
<feature type="compositionally biased region" description="Basic and acidic residues" evidence="1">
    <location>
        <begin position="183"/>
        <end position="196"/>
    </location>
</feature>
<dbReference type="EMBL" id="CAJNOC010000253">
    <property type="protein sequence ID" value="CAF0733889.1"/>
    <property type="molecule type" value="Genomic_DNA"/>
</dbReference>
<evidence type="ECO:0000313" key="2">
    <source>
        <dbReference type="EMBL" id="CAF0733889.1"/>
    </source>
</evidence>
<organism evidence="2 3">
    <name type="scientific">Brachionus calyciflorus</name>
    <dbReference type="NCBI Taxonomy" id="104777"/>
    <lineage>
        <taxon>Eukaryota</taxon>
        <taxon>Metazoa</taxon>
        <taxon>Spiralia</taxon>
        <taxon>Gnathifera</taxon>
        <taxon>Rotifera</taxon>
        <taxon>Eurotatoria</taxon>
        <taxon>Monogononta</taxon>
        <taxon>Pseudotrocha</taxon>
        <taxon>Ploima</taxon>
        <taxon>Brachionidae</taxon>
        <taxon>Brachionus</taxon>
    </lineage>
</organism>
<feature type="region of interest" description="Disordered" evidence="1">
    <location>
        <begin position="140"/>
        <end position="162"/>
    </location>
</feature>
<dbReference type="OrthoDB" id="10655903at2759"/>
<keyword evidence="3" id="KW-1185">Reference proteome</keyword>
<comment type="caution">
    <text evidence="2">The sequence shown here is derived from an EMBL/GenBank/DDBJ whole genome shotgun (WGS) entry which is preliminary data.</text>
</comment>
<dbReference type="Proteomes" id="UP000663879">
    <property type="component" value="Unassembled WGS sequence"/>
</dbReference>
<proteinExistence type="predicted"/>
<feature type="region of interest" description="Disordered" evidence="1">
    <location>
        <begin position="183"/>
        <end position="214"/>
    </location>
</feature>
<evidence type="ECO:0000313" key="3">
    <source>
        <dbReference type="Proteomes" id="UP000663879"/>
    </source>
</evidence>
<name>A0A813N6P6_9BILA</name>
<dbReference type="AlphaFoldDB" id="A0A813N6P6"/>
<feature type="compositionally biased region" description="Pro residues" evidence="1">
    <location>
        <begin position="205"/>
        <end position="214"/>
    </location>
</feature>